<proteinExistence type="predicted"/>
<gene>
    <name evidence="1" type="ORF">BDP27DRAFT_1340702</name>
</gene>
<evidence type="ECO:0000313" key="1">
    <source>
        <dbReference type="EMBL" id="KAF9059771.1"/>
    </source>
</evidence>
<feature type="non-terminal residue" evidence="1">
    <location>
        <position position="93"/>
    </location>
</feature>
<accession>A0A9P5PAH7</accession>
<reference evidence="1" key="1">
    <citation type="submission" date="2020-11" db="EMBL/GenBank/DDBJ databases">
        <authorList>
            <consortium name="DOE Joint Genome Institute"/>
            <person name="Ahrendt S."/>
            <person name="Riley R."/>
            <person name="Andreopoulos W."/>
            <person name="Labutti K."/>
            <person name="Pangilinan J."/>
            <person name="Ruiz-Duenas F.J."/>
            <person name="Barrasa J.M."/>
            <person name="Sanchez-Garcia M."/>
            <person name="Camarero S."/>
            <person name="Miyauchi S."/>
            <person name="Serrano A."/>
            <person name="Linde D."/>
            <person name="Babiker R."/>
            <person name="Drula E."/>
            <person name="Ayuso-Fernandez I."/>
            <person name="Pacheco R."/>
            <person name="Padilla G."/>
            <person name="Ferreira P."/>
            <person name="Barriuso J."/>
            <person name="Kellner H."/>
            <person name="Castanera R."/>
            <person name="Alfaro M."/>
            <person name="Ramirez L."/>
            <person name="Pisabarro A.G."/>
            <person name="Kuo A."/>
            <person name="Tritt A."/>
            <person name="Lipzen A."/>
            <person name="He G."/>
            <person name="Yan M."/>
            <person name="Ng V."/>
            <person name="Cullen D."/>
            <person name="Martin F."/>
            <person name="Rosso M.-N."/>
            <person name="Henrissat B."/>
            <person name="Hibbett D."/>
            <person name="Martinez A.T."/>
            <person name="Grigoriev I.V."/>
        </authorList>
    </citation>
    <scope>NUCLEOTIDE SEQUENCE</scope>
    <source>
        <strain evidence="1">AH 40177</strain>
    </source>
</reference>
<protein>
    <submittedName>
        <fullName evidence="1">Uncharacterized protein</fullName>
    </submittedName>
</protein>
<evidence type="ECO:0000313" key="2">
    <source>
        <dbReference type="Proteomes" id="UP000772434"/>
    </source>
</evidence>
<keyword evidence="2" id="KW-1185">Reference proteome</keyword>
<name>A0A9P5PAH7_9AGAR</name>
<dbReference type="EMBL" id="JADNRY010000280">
    <property type="protein sequence ID" value="KAF9059771.1"/>
    <property type="molecule type" value="Genomic_DNA"/>
</dbReference>
<sequence>MFWMRWKRRWNLPFPRLCILDSGFTRTLVFFKIFWRRLCQCKSVHFCCSQARRAKLLSRDNFSNNLYAVTNSRHIMCAGSVQDMSNWHFDAES</sequence>
<comment type="caution">
    <text evidence="1">The sequence shown here is derived from an EMBL/GenBank/DDBJ whole genome shotgun (WGS) entry which is preliminary data.</text>
</comment>
<dbReference type="Proteomes" id="UP000772434">
    <property type="component" value="Unassembled WGS sequence"/>
</dbReference>
<organism evidence="1 2">
    <name type="scientific">Rhodocollybia butyracea</name>
    <dbReference type="NCBI Taxonomy" id="206335"/>
    <lineage>
        <taxon>Eukaryota</taxon>
        <taxon>Fungi</taxon>
        <taxon>Dikarya</taxon>
        <taxon>Basidiomycota</taxon>
        <taxon>Agaricomycotina</taxon>
        <taxon>Agaricomycetes</taxon>
        <taxon>Agaricomycetidae</taxon>
        <taxon>Agaricales</taxon>
        <taxon>Marasmiineae</taxon>
        <taxon>Omphalotaceae</taxon>
        <taxon>Rhodocollybia</taxon>
    </lineage>
</organism>
<dbReference type="AlphaFoldDB" id="A0A9P5PAH7"/>